<dbReference type="PRINTS" id="PR01438">
    <property type="entry name" value="UNVRSLSTRESS"/>
</dbReference>
<evidence type="ECO:0000256" key="1">
    <source>
        <dbReference type="ARBA" id="ARBA00008791"/>
    </source>
</evidence>
<organism evidence="4 5">
    <name type="scientific">Streptomyces spectabilis</name>
    <dbReference type="NCBI Taxonomy" id="68270"/>
    <lineage>
        <taxon>Bacteria</taxon>
        <taxon>Bacillati</taxon>
        <taxon>Actinomycetota</taxon>
        <taxon>Actinomycetes</taxon>
        <taxon>Kitasatosporales</taxon>
        <taxon>Streptomycetaceae</taxon>
        <taxon>Streptomyces</taxon>
    </lineage>
</organism>
<protein>
    <submittedName>
        <fullName evidence="3">Nucleotide-binding universal stress UspA family protein</fullName>
    </submittedName>
    <submittedName>
        <fullName evidence="4">Universal stress protein</fullName>
    </submittedName>
</protein>
<dbReference type="OrthoDB" id="4867015at2"/>
<evidence type="ECO:0000259" key="2">
    <source>
        <dbReference type="Pfam" id="PF00582"/>
    </source>
</evidence>
<gene>
    <name evidence="4" type="ORF">CP982_40215</name>
    <name evidence="3" type="ORF">FHS40_001455</name>
</gene>
<sequence length="298" mass="31818">MLRPIVVGLDGSRESVAAADWAAREALRRGLPLRVVHAWEGLPRDGEAVSLPELSAPQYWARRILRGTLDRLCERYPQVSVTAEQIGRSPVPALLDEAGTAESLVLGSQGFGGLGGLLAGSVAMAVVAHAPTPVVLVRAGFDAVAEHLPDGSGAASATTPHRSVVAAVDLRHSCDSVLSFAFEAAQRRAAPLHVVHAWRLPNTRGATDEQGHVPTQRDAEWVLETVLEPWRDKYPDLTVHATADQGRPVHVVLRAAQHAGLLVLGREMRRGKVGTHVGRVTHMAIRQVSCPVAVVAHA</sequence>
<dbReference type="EMBL" id="JACHJD010000002">
    <property type="protein sequence ID" value="MBB5102402.1"/>
    <property type="molecule type" value="Genomic_DNA"/>
</dbReference>
<feature type="domain" description="UspA" evidence="2">
    <location>
        <begin position="1"/>
        <end position="138"/>
    </location>
</feature>
<dbReference type="SUPFAM" id="SSF52402">
    <property type="entry name" value="Adenine nucleotide alpha hydrolases-like"/>
    <property type="match status" value="2"/>
</dbReference>
<dbReference type="Gene3D" id="3.40.50.620">
    <property type="entry name" value="HUPs"/>
    <property type="match status" value="2"/>
</dbReference>
<dbReference type="EMBL" id="CP023690">
    <property type="protein sequence ID" value="QEV64153.1"/>
    <property type="molecule type" value="Genomic_DNA"/>
</dbReference>
<evidence type="ECO:0000313" key="5">
    <source>
        <dbReference type="Proteomes" id="UP000326505"/>
    </source>
</evidence>
<reference evidence="4 5" key="1">
    <citation type="submission" date="2017-09" db="EMBL/GenBank/DDBJ databases">
        <authorList>
            <person name="Lee N."/>
            <person name="Cho B.-K."/>
        </authorList>
    </citation>
    <scope>NUCLEOTIDE SEQUENCE [LARGE SCALE GENOMIC DNA]</scope>
    <source>
        <strain evidence="4 5">ATCC 27465</strain>
    </source>
</reference>
<dbReference type="Pfam" id="PF00582">
    <property type="entry name" value="Usp"/>
    <property type="match status" value="2"/>
</dbReference>
<evidence type="ECO:0000313" key="6">
    <source>
        <dbReference type="Proteomes" id="UP000549009"/>
    </source>
</evidence>
<dbReference type="InterPro" id="IPR014729">
    <property type="entry name" value="Rossmann-like_a/b/a_fold"/>
</dbReference>
<evidence type="ECO:0000313" key="4">
    <source>
        <dbReference type="EMBL" id="QEV64153.1"/>
    </source>
</evidence>
<name>A0A5P2XGU5_STRST</name>
<dbReference type="RefSeq" id="WP_150515012.1">
    <property type="nucleotide sequence ID" value="NZ_BMSQ01000010.1"/>
</dbReference>
<feature type="domain" description="UspA" evidence="2">
    <location>
        <begin position="162"/>
        <end position="295"/>
    </location>
</feature>
<dbReference type="Proteomes" id="UP000549009">
    <property type="component" value="Unassembled WGS sequence"/>
</dbReference>
<proteinExistence type="inferred from homology"/>
<dbReference type="KEGG" id="sspb:CP982_40215"/>
<comment type="similarity">
    <text evidence="1">Belongs to the universal stress protein A family.</text>
</comment>
<reference evidence="3 6" key="2">
    <citation type="submission" date="2020-08" db="EMBL/GenBank/DDBJ databases">
        <title>Genomic Encyclopedia of Type Strains, Phase III (KMG-III): the genomes of soil and plant-associated and newly described type strains.</title>
        <authorList>
            <person name="Whitman W."/>
        </authorList>
    </citation>
    <scope>NUCLEOTIDE SEQUENCE [LARGE SCALE GENOMIC DNA]</scope>
    <source>
        <strain evidence="3 6">CECT 3146</strain>
    </source>
</reference>
<dbReference type="InterPro" id="IPR006016">
    <property type="entry name" value="UspA"/>
</dbReference>
<keyword evidence="6" id="KW-1185">Reference proteome</keyword>
<dbReference type="Proteomes" id="UP000326505">
    <property type="component" value="Chromosome"/>
</dbReference>
<accession>A0A5P2XGU5</accession>
<dbReference type="InterPro" id="IPR006015">
    <property type="entry name" value="Universal_stress_UspA"/>
</dbReference>
<dbReference type="PANTHER" id="PTHR46268:SF6">
    <property type="entry name" value="UNIVERSAL STRESS PROTEIN UP12"/>
    <property type="match status" value="1"/>
</dbReference>
<evidence type="ECO:0000313" key="3">
    <source>
        <dbReference type="EMBL" id="MBB5102402.1"/>
    </source>
</evidence>
<dbReference type="PANTHER" id="PTHR46268">
    <property type="entry name" value="STRESS RESPONSE PROTEIN NHAX"/>
    <property type="match status" value="1"/>
</dbReference>
<dbReference type="AlphaFoldDB" id="A0A5P2XGU5"/>